<sequence length="173" mass="18120">MDFLSSLAKGGDHQPKPNSDQPNNPDHKPTSNSDLLASARLVAEAAQAQFRHEPEKYDKNKVAGAAADLLQAASDYGKLDETKGAGKYIDQAESYLRKYSTSSPSAAGEHKPAADAETAPAEESAESEKPSAGGGGDYLKMAEGLLNKPSTAGEKSESGYGDLMKMAGGFLNK</sequence>
<protein>
    <recommendedName>
        <fullName evidence="4">Nodulin-related protein 1</fullName>
    </recommendedName>
</protein>
<dbReference type="AlphaFoldDB" id="A0A5A7PHQ6"/>
<accession>A0A5A7PHQ6</accession>
<reference evidence="3" key="1">
    <citation type="journal article" date="2019" name="Curr. Biol.">
        <title>Genome Sequence of Striga asiatica Provides Insight into the Evolution of Plant Parasitism.</title>
        <authorList>
            <person name="Yoshida S."/>
            <person name="Kim S."/>
            <person name="Wafula E.K."/>
            <person name="Tanskanen J."/>
            <person name="Kim Y.M."/>
            <person name="Honaas L."/>
            <person name="Yang Z."/>
            <person name="Spallek T."/>
            <person name="Conn C.E."/>
            <person name="Ichihashi Y."/>
            <person name="Cheong K."/>
            <person name="Cui S."/>
            <person name="Der J.P."/>
            <person name="Gundlach H."/>
            <person name="Jiao Y."/>
            <person name="Hori C."/>
            <person name="Ishida J.K."/>
            <person name="Kasahara H."/>
            <person name="Kiba T."/>
            <person name="Kim M.S."/>
            <person name="Koo N."/>
            <person name="Laohavisit A."/>
            <person name="Lee Y.H."/>
            <person name="Lumba S."/>
            <person name="McCourt P."/>
            <person name="Mortimer J.C."/>
            <person name="Mutuku J.M."/>
            <person name="Nomura T."/>
            <person name="Sasaki-Sekimoto Y."/>
            <person name="Seto Y."/>
            <person name="Wang Y."/>
            <person name="Wakatake T."/>
            <person name="Sakakibara H."/>
            <person name="Demura T."/>
            <person name="Yamaguchi S."/>
            <person name="Yoneyama K."/>
            <person name="Manabe R.I."/>
            <person name="Nelson D.C."/>
            <person name="Schulman A.H."/>
            <person name="Timko M.P."/>
            <person name="dePamphilis C.W."/>
            <person name="Choi D."/>
            <person name="Shirasu K."/>
        </authorList>
    </citation>
    <scope>NUCLEOTIDE SEQUENCE [LARGE SCALE GENOMIC DNA]</scope>
    <source>
        <strain evidence="3">cv. UVA1</strain>
    </source>
</reference>
<dbReference type="InterPro" id="IPR040294">
    <property type="entry name" value="Nodulin-rel_1/2"/>
</dbReference>
<dbReference type="EMBL" id="BKCP01004516">
    <property type="protein sequence ID" value="GER31837.1"/>
    <property type="molecule type" value="Genomic_DNA"/>
</dbReference>
<dbReference type="GO" id="GO:0009408">
    <property type="term" value="P:response to heat"/>
    <property type="evidence" value="ECO:0007669"/>
    <property type="project" value="InterPro"/>
</dbReference>
<feature type="region of interest" description="Disordered" evidence="1">
    <location>
        <begin position="1"/>
        <end position="37"/>
    </location>
</feature>
<organism evidence="2 3">
    <name type="scientific">Striga asiatica</name>
    <name type="common">Asiatic witchweed</name>
    <name type="synonym">Buchnera asiatica</name>
    <dbReference type="NCBI Taxonomy" id="4170"/>
    <lineage>
        <taxon>Eukaryota</taxon>
        <taxon>Viridiplantae</taxon>
        <taxon>Streptophyta</taxon>
        <taxon>Embryophyta</taxon>
        <taxon>Tracheophyta</taxon>
        <taxon>Spermatophyta</taxon>
        <taxon>Magnoliopsida</taxon>
        <taxon>eudicotyledons</taxon>
        <taxon>Gunneridae</taxon>
        <taxon>Pentapetalae</taxon>
        <taxon>asterids</taxon>
        <taxon>lamiids</taxon>
        <taxon>Lamiales</taxon>
        <taxon>Orobanchaceae</taxon>
        <taxon>Buchnereae</taxon>
        <taxon>Striga</taxon>
    </lineage>
</organism>
<dbReference type="PANTHER" id="PTHR35098">
    <property type="entry name" value="EXPRESSED PROTEIN"/>
    <property type="match status" value="1"/>
</dbReference>
<feature type="compositionally biased region" description="Polar residues" evidence="1">
    <location>
        <begin position="16"/>
        <end position="35"/>
    </location>
</feature>
<keyword evidence="3" id="KW-1185">Reference proteome</keyword>
<dbReference type="Proteomes" id="UP000325081">
    <property type="component" value="Unassembled WGS sequence"/>
</dbReference>
<comment type="caution">
    <text evidence="2">The sequence shown here is derived from an EMBL/GenBank/DDBJ whole genome shotgun (WGS) entry which is preliminary data.</text>
</comment>
<dbReference type="PANTHER" id="PTHR35098:SF1">
    <property type="entry name" value="NODULIN-RELATED PROTEIN 2"/>
    <property type="match status" value="1"/>
</dbReference>
<name>A0A5A7PHQ6_STRAF</name>
<dbReference type="OrthoDB" id="695806at2759"/>
<evidence type="ECO:0000313" key="3">
    <source>
        <dbReference type="Proteomes" id="UP000325081"/>
    </source>
</evidence>
<evidence type="ECO:0000313" key="2">
    <source>
        <dbReference type="EMBL" id="GER31837.1"/>
    </source>
</evidence>
<evidence type="ECO:0000256" key="1">
    <source>
        <dbReference type="SAM" id="MobiDB-lite"/>
    </source>
</evidence>
<gene>
    <name evidence="2" type="ORF">STAS_07872</name>
</gene>
<dbReference type="GO" id="GO:0010115">
    <property type="term" value="P:regulation of abscisic acid biosynthetic process"/>
    <property type="evidence" value="ECO:0007669"/>
    <property type="project" value="InterPro"/>
</dbReference>
<proteinExistence type="predicted"/>
<evidence type="ECO:0008006" key="4">
    <source>
        <dbReference type="Google" id="ProtNLM"/>
    </source>
</evidence>
<feature type="region of interest" description="Disordered" evidence="1">
    <location>
        <begin position="99"/>
        <end position="161"/>
    </location>
</feature>